<comment type="function">
    <text evidence="9 10">Catalyzes the ferrous insertion into protoporphyrin IX.</text>
</comment>
<name>D8K6F2_NITWC</name>
<dbReference type="RefSeq" id="WP_013220571.1">
    <property type="nucleotide sequence ID" value="NC_014315.1"/>
</dbReference>
<dbReference type="EC" id="4.98.1.1" evidence="9 10"/>
<dbReference type="GO" id="GO:0005737">
    <property type="term" value="C:cytoplasm"/>
    <property type="evidence" value="ECO:0007669"/>
    <property type="project" value="UniProtKB-SubCell"/>
</dbReference>
<comment type="subcellular location">
    <subcellularLocation>
        <location evidence="9 10">Cytoplasm</location>
    </subcellularLocation>
</comment>
<dbReference type="Proteomes" id="UP000000393">
    <property type="component" value="Chromosome"/>
</dbReference>
<evidence type="ECO:0000256" key="5">
    <source>
        <dbReference type="ARBA" id="ARBA00023133"/>
    </source>
</evidence>
<dbReference type="KEGG" id="nwa:Nwat_1590"/>
<feature type="binding site" evidence="9">
    <location>
        <position position="291"/>
    </location>
    <ligand>
        <name>Fe(2+)</name>
        <dbReference type="ChEBI" id="CHEBI:29033"/>
    </ligand>
</feature>
<dbReference type="STRING" id="105559.Nwat_1590"/>
<keyword evidence="7 9" id="KW-0627">Porphyrin biosynthesis</keyword>
<dbReference type="UniPathway" id="UPA00252">
    <property type="reaction ID" value="UER00325"/>
</dbReference>
<feature type="binding site" evidence="9">
    <location>
        <position position="210"/>
    </location>
    <ligand>
        <name>Fe(2+)</name>
        <dbReference type="ChEBI" id="CHEBI:29033"/>
    </ligand>
</feature>
<evidence type="ECO:0000256" key="1">
    <source>
        <dbReference type="ARBA" id="ARBA00007718"/>
    </source>
</evidence>
<dbReference type="InterPro" id="IPR033644">
    <property type="entry name" value="Ferrochelatase_C"/>
</dbReference>
<comment type="catalytic activity">
    <reaction evidence="8">
        <text>Fe-coproporphyrin III + 2 H(+) = coproporphyrin III + Fe(2+)</text>
        <dbReference type="Rhea" id="RHEA:49572"/>
        <dbReference type="ChEBI" id="CHEBI:15378"/>
        <dbReference type="ChEBI" id="CHEBI:29033"/>
        <dbReference type="ChEBI" id="CHEBI:68438"/>
        <dbReference type="ChEBI" id="CHEBI:131725"/>
        <dbReference type="EC" id="4.99.1.9"/>
    </reaction>
    <physiologicalReaction direction="right-to-left" evidence="8">
        <dbReference type="Rhea" id="RHEA:49574"/>
    </physiologicalReaction>
</comment>
<sequence length="369" mass="42106">MNFKGYSDYRHDTVARIGVLVASLGTPEAPTASAVRRFLASFLSDPRVVELPRPLWWLILHGIILRIRPSPVARLYQSIWREDGSPLLSFARRVGQSLQAEWDSRGRGAIEVRLGMRHGSPSIETALEELRQAGAQRLLVFPLYPQYSGSTTGSTFDAVAQVLSSWRWIPELRMITHYHDHSGYLEALAETIQRSWKEAERGERLLMSFHGLPKRYLLAGDPYHCQCQKTARLLAERLELKEDEWQIAFQSRFGREEWLKPYADDLLQAWAEAGIKRVDVVCPGFAVDCLETLEEMAQRNRELFLQAGGEEYRYIPALNDEPAHIRALADLVEQHVQGWSETNSERDRETAVQAAERSRQRALALGAKQ</sequence>
<comment type="similarity">
    <text evidence="1 9 10">Belongs to the ferrochelatase family.</text>
</comment>
<dbReference type="NCBIfam" id="TIGR00109">
    <property type="entry name" value="hemH"/>
    <property type="match status" value="1"/>
</dbReference>
<dbReference type="PANTHER" id="PTHR11108:SF1">
    <property type="entry name" value="FERROCHELATASE, MITOCHONDRIAL"/>
    <property type="match status" value="1"/>
</dbReference>
<dbReference type="HAMAP" id="MF_00323">
    <property type="entry name" value="Ferrochelatase"/>
    <property type="match status" value="1"/>
</dbReference>
<dbReference type="SUPFAM" id="SSF53800">
    <property type="entry name" value="Chelatase"/>
    <property type="match status" value="1"/>
</dbReference>
<keyword evidence="6 9" id="KW-0456">Lyase</keyword>
<dbReference type="EMBL" id="CP002086">
    <property type="protein sequence ID" value="ADJ28479.1"/>
    <property type="molecule type" value="Genomic_DNA"/>
</dbReference>
<dbReference type="GO" id="GO:0006783">
    <property type="term" value="P:heme biosynthetic process"/>
    <property type="evidence" value="ECO:0007669"/>
    <property type="project" value="UniProtKB-UniRule"/>
</dbReference>
<evidence type="ECO:0000256" key="9">
    <source>
        <dbReference type="HAMAP-Rule" id="MF_00323"/>
    </source>
</evidence>
<reference evidence="11 12" key="1">
    <citation type="submission" date="2010-06" db="EMBL/GenBank/DDBJ databases">
        <title>Complete sequence of chromosome of Nitrosococcus watsoni C-113.</title>
        <authorList>
            <consortium name="US DOE Joint Genome Institute"/>
            <person name="Lucas S."/>
            <person name="Copeland A."/>
            <person name="Lapidus A."/>
            <person name="Cheng J.-F."/>
            <person name="Bruce D."/>
            <person name="Goodwin L."/>
            <person name="Pitluck S."/>
            <person name="Malfatti S.A."/>
            <person name="Chain P.S.G."/>
            <person name="Land M."/>
            <person name="Hauser L."/>
            <person name="Kyrpides N."/>
            <person name="Ivanova N."/>
            <person name="Cambell M.A."/>
            <person name="Heidelberg J.F."/>
            <person name="Klotz M.G."/>
            <person name="Woyke T."/>
        </authorList>
    </citation>
    <scope>NUCLEOTIDE SEQUENCE [LARGE SCALE GENOMIC DNA]</scope>
    <source>
        <strain evidence="11 12">C-113</strain>
    </source>
</reference>
<dbReference type="AlphaFoldDB" id="D8K6F2"/>
<dbReference type="CDD" id="cd00419">
    <property type="entry name" value="Ferrochelatase_C"/>
    <property type="match status" value="1"/>
</dbReference>
<evidence type="ECO:0000256" key="3">
    <source>
        <dbReference type="ARBA" id="ARBA00022723"/>
    </source>
</evidence>
<evidence type="ECO:0000256" key="2">
    <source>
        <dbReference type="ARBA" id="ARBA00022490"/>
    </source>
</evidence>
<gene>
    <name evidence="9" type="primary">hemH</name>
    <name evidence="11" type="ordered locus">Nwat_1590</name>
</gene>
<dbReference type="OrthoDB" id="9809741at2"/>
<dbReference type="InterPro" id="IPR033659">
    <property type="entry name" value="Ferrochelatase_N"/>
</dbReference>
<evidence type="ECO:0000256" key="8">
    <source>
        <dbReference type="ARBA" id="ARBA00024536"/>
    </source>
</evidence>
<accession>D8K6F2</accession>
<dbReference type="InterPro" id="IPR001015">
    <property type="entry name" value="Ferrochelatase"/>
</dbReference>
<dbReference type="GO" id="GO:0046872">
    <property type="term" value="F:metal ion binding"/>
    <property type="evidence" value="ECO:0007669"/>
    <property type="project" value="UniProtKB-KW"/>
</dbReference>
<keyword evidence="5 9" id="KW-0350">Heme biosynthesis</keyword>
<dbReference type="HOGENOM" id="CLU_018884_0_0_6"/>
<protein>
    <recommendedName>
        <fullName evidence="9 10">Ferrochelatase</fullName>
        <ecNumber evidence="9 10">4.98.1.1</ecNumber>
    </recommendedName>
    <alternativeName>
        <fullName evidence="9">Heme synthase</fullName>
    </alternativeName>
    <alternativeName>
        <fullName evidence="9">Protoheme ferro-lyase</fullName>
    </alternativeName>
</protein>
<dbReference type="Pfam" id="PF00762">
    <property type="entry name" value="Ferrochelatase"/>
    <property type="match status" value="1"/>
</dbReference>
<dbReference type="eggNOG" id="COG0276">
    <property type="taxonomic scope" value="Bacteria"/>
</dbReference>
<evidence type="ECO:0000256" key="4">
    <source>
        <dbReference type="ARBA" id="ARBA00023004"/>
    </source>
</evidence>
<dbReference type="Gene3D" id="3.40.50.1400">
    <property type="match status" value="2"/>
</dbReference>
<evidence type="ECO:0000256" key="6">
    <source>
        <dbReference type="ARBA" id="ARBA00023239"/>
    </source>
</evidence>
<comment type="pathway">
    <text evidence="9 10">Porphyrin-containing compound metabolism; protoheme biosynthesis; protoheme from protoporphyrin-IX: step 1/1.</text>
</comment>
<comment type="catalytic activity">
    <reaction evidence="9 10">
        <text>heme b + 2 H(+) = protoporphyrin IX + Fe(2+)</text>
        <dbReference type="Rhea" id="RHEA:22584"/>
        <dbReference type="ChEBI" id="CHEBI:15378"/>
        <dbReference type="ChEBI" id="CHEBI:29033"/>
        <dbReference type="ChEBI" id="CHEBI:57306"/>
        <dbReference type="ChEBI" id="CHEBI:60344"/>
        <dbReference type="EC" id="4.98.1.1"/>
    </reaction>
</comment>
<keyword evidence="12" id="KW-1185">Reference proteome</keyword>
<dbReference type="PANTHER" id="PTHR11108">
    <property type="entry name" value="FERROCHELATASE"/>
    <property type="match status" value="1"/>
</dbReference>
<dbReference type="PROSITE" id="PS00534">
    <property type="entry name" value="FERROCHELATASE"/>
    <property type="match status" value="1"/>
</dbReference>
<dbReference type="CDD" id="cd03411">
    <property type="entry name" value="Ferrochelatase_N"/>
    <property type="match status" value="1"/>
</dbReference>
<evidence type="ECO:0000313" key="11">
    <source>
        <dbReference type="EMBL" id="ADJ28479.1"/>
    </source>
</evidence>
<evidence type="ECO:0000313" key="12">
    <source>
        <dbReference type="Proteomes" id="UP000000393"/>
    </source>
</evidence>
<keyword evidence="3 9" id="KW-0479">Metal-binding</keyword>
<dbReference type="GO" id="GO:0004325">
    <property type="term" value="F:ferrochelatase activity"/>
    <property type="evidence" value="ECO:0007669"/>
    <property type="project" value="UniProtKB-UniRule"/>
</dbReference>
<keyword evidence="2 9" id="KW-0963">Cytoplasm</keyword>
<evidence type="ECO:0000256" key="7">
    <source>
        <dbReference type="ARBA" id="ARBA00023244"/>
    </source>
</evidence>
<evidence type="ECO:0000256" key="10">
    <source>
        <dbReference type="RuleBase" id="RU000607"/>
    </source>
</evidence>
<proteinExistence type="inferred from homology"/>
<organism evidence="11 12">
    <name type="scientific">Nitrosococcus watsoni (strain C-113)</name>
    <dbReference type="NCBI Taxonomy" id="105559"/>
    <lineage>
        <taxon>Bacteria</taxon>
        <taxon>Pseudomonadati</taxon>
        <taxon>Pseudomonadota</taxon>
        <taxon>Gammaproteobacteria</taxon>
        <taxon>Chromatiales</taxon>
        <taxon>Chromatiaceae</taxon>
        <taxon>Nitrosococcus</taxon>
    </lineage>
</organism>
<dbReference type="FunFam" id="3.40.50.1400:FF:000002">
    <property type="entry name" value="Ferrochelatase"/>
    <property type="match status" value="1"/>
</dbReference>
<dbReference type="InterPro" id="IPR019772">
    <property type="entry name" value="Ferrochelatase_AS"/>
</dbReference>
<keyword evidence="4 9" id="KW-0408">Iron</keyword>